<keyword evidence="5" id="KW-1015">Disulfide bond</keyword>
<keyword evidence="12" id="KW-1185">Reference proteome</keyword>
<dbReference type="CDD" id="cd02872">
    <property type="entry name" value="GH18_chitolectin_chitotriosidase"/>
    <property type="match status" value="1"/>
</dbReference>
<feature type="chain" id="PRO_5032481798" description="Chitinase" evidence="8">
    <location>
        <begin position="20"/>
        <end position="467"/>
    </location>
</feature>
<dbReference type="FunFam" id="3.20.20.80:FF:000007">
    <property type="entry name" value="Acidic mammalian chitinase"/>
    <property type="match status" value="1"/>
</dbReference>
<evidence type="ECO:0000256" key="6">
    <source>
        <dbReference type="ARBA" id="ARBA00023295"/>
    </source>
</evidence>
<dbReference type="EMBL" id="CAJNOC010001269">
    <property type="protein sequence ID" value="CAF0850254.1"/>
    <property type="molecule type" value="Genomic_DNA"/>
</dbReference>
<evidence type="ECO:0000313" key="12">
    <source>
        <dbReference type="Proteomes" id="UP000663879"/>
    </source>
</evidence>
<keyword evidence="2" id="KW-0147">Chitin-binding</keyword>
<dbReference type="Gene3D" id="2.170.140.10">
    <property type="entry name" value="Chitin binding domain"/>
    <property type="match status" value="1"/>
</dbReference>
<evidence type="ECO:0000259" key="10">
    <source>
        <dbReference type="PROSITE" id="PS51910"/>
    </source>
</evidence>
<gene>
    <name evidence="11" type="ORF">OXX778_LOCUS8913</name>
</gene>
<evidence type="ECO:0000256" key="7">
    <source>
        <dbReference type="RuleBase" id="RU000489"/>
    </source>
</evidence>
<dbReference type="SMART" id="SM00636">
    <property type="entry name" value="Glyco_18"/>
    <property type="match status" value="1"/>
</dbReference>
<dbReference type="OrthoDB" id="76388at2759"/>
<dbReference type="InterPro" id="IPR002557">
    <property type="entry name" value="Chitin-bd_dom"/>
</dbReference>
<dbReference type="SUPFAM" id="SSF54556">
    <property type="entry name" value="Chitinase insertion domain"/>
    <property type="match status" value="1"/>
</dbReference>
<dbReference type="GO" id="GO:0005975">
    <property type="term" value="P:carbohydrate metabolic process"/>
    <property type="evidence" value="ECO:0007669"/>
    <property type="project" value="InterPro"/>
</dbReference>
<dbReference type="InterPro" id="IPR036508">
    <property type="entry name" value="Chitin-bd_dom_sf"/>
</dbReference>
<dbReference type="PANTHER" id="PTHR11177">
    <property type="entry name" value="CHITINASE"/>
    <property type="match status" value="1"/>
</dbReference>
<dbReference type="GO" id="GO:0005576">
    <property type="term" value="C:extracellular region"/>
    <property type="evidence" value="ECO:0007669"/>
    <property type="project" value="InterPro"/>
</dbReference>
<organism evidence="11 12">
    <name type="scientific">Brachionus calyciflorus</name>
    <dbReference type="NCBI Taxonomy" id="104777"/>
    <lineage>
        <taxon>Eukaryota</taxon>
        <taxon>Metazoa</taxon>
        <taxon>Spiralia</taxon>
        <taxon>Gnathifera</taxon>
        <taxon>Rotifera</taxon>
        <taxon>Eurotatoria</taxon>
        <taxon>Monogononta</taxon>
        <taxon>Pseudotrocha</taxon>
        <taxon>Ploima</taxon>
        <taxon>Brachionidae</taxon>
        <taxon>Brachionus</taxon>
    </lineage>
</organism>
<dbReference type="Gene3D" id="3.20.20.80">
    <property type="entry name" value="Glycosidases"/>
    <property type="match status" value="1"/>
</dbReference>
<comment type="caution">
    <text evidence="11">The sequence shown here is derived from an EMBL/GenBank/DDBJ whole genome shotgun (WGS) entry which is preliminary data.</text>
</comment>
<dbReference type="Pfam" id="PF00704">
    <property type="entry name" value="Glyco_hydro_18"/>
    <property type="match status" value="1"/>
</dbReference>
<comment type="similarity">
    <text evidence="1">Belongs to the glycosyl hydrolase 18 family. Chitinase class II subfamily.</text>
</comment>
<evidence type="ECO:0000256" key="8">
    <source>
        <dbReference type="SAM" id="SignalP"/>
    </source>
</evidence>
<dbReference type="Proteomes" id="UP000663879">
    <property type="component" value="Unassembled WGS sequence"/>
</dbReference>
<dbReference type="GO" id="GO:0006032">
    <property type="term" value="P:chitin catabolic process"/>
    <property type="evidence" value="ECO:0007669"/>
    <property type="project" value="TreeGrafter"/>
</dbReference>
<reference evidence="11" key="1">
    <citation type="submission" date="2021-02" db="EMBL/GenBank/DDBJ databases">
        <authorList>
            <person name="Nowell W R."/>
        </authorList>
    </citation>
    <scope>NUCLEOTIDE SEQUENCE</scope>
    <source>
        <strain evidence="11">Ploen Becks lab</strain>
    </source>
</reference>
<dbReference type="SUPFAM" id="SSF57625">
    <property type="entry name" value="Invertebrate chitin-binding proteins"/>
    <property type="match status" value="1"/>
</dbReference>
<dbReference type="GO" id="GO:0008061">
    <property type="term" value="F:chitin binding"/>
    <property type="evidence" value="ECO:0007669"/>
    <property type="project" value="UniProtKB-KW"/>
</dbReference>
<dbReference type="InterPro" id="IPR029070">
    <property type="entry name" value="Chitinase_insertion_sf"/>
</dbReference>
<evidence type="ECO:0000256" key="3">
    <source>
        <dbReference type="ARBA" id="ARBA00022729"/>
    </source>
</evidence>
<dbReference type="InterPro" id="IPR001579">
    <property type="entry name" value="Glyco_hydro_18_chit_AS"/>
</dbReference>
<evidence type="ECO:0008006" key="13">
    <source>
        <dbReference type="Google" id="ProtNLM"/>
    </source>
</evidence>
<evidence type="ECO:0000256" key="4">
    <source>
        <dbReference type="ARBA" id="ARBA00022801"/>
    </source>
</evidence>
<keyword evidence="3 8" id="KW-0732">Signal</keyword>
<name>A0A813W5R2_9BILA</name>
<dbReference type="GO" id="GO:0004568">
    <property type="term" value="F:chitinase activity"/>
    <property type="evidence" value="ECO:0007669"/>
    <property type="project" value="TreeGrafter"/>
</dbReference>
<keyword evidence="4 7" id="KW-0378">Hydrolase</keyword>
<dbReference type="InterPro" id="IPR050314">
    <property type="entry name" value="Glycosyl_Hydrlase_18"/>
</dbReference>
<dbReference type="Pfam" id="PF01607">
    <property type="entry name" value="CBM_14"/>
    <property type="match status" value="1"/>
</dbReference>
<evidence type="ECO:0000256" key="2">
    <source>
        <dbReference type="ARBA" id="ARBA00022669"/>
    </source>
</evidence>
<evidence type="ECO:0000259" key="9">
    <source>
        <dbReference type="PROSITE" id="PS50940"/>
    </source>
</evidence>
<dbReference type="Gene3D" id="3.10.50.10">
    <property type="match status" value="1"/>
</dbReference>
<sequence>MNILFLSIMTFLLISCLSATRLVCYTTNWSQYRPEPGRFFPENIDPSLCTHLIYAFAVLKDGLISAFEWNDESTSNSKGLYERTTDLKKLNPNLKVLLAVGGWNFGPAQFSNLVSNTESVRRFVQHSVQFLKRYNFDGLDIDWEYPANREGSRPEDKINFTKFIQELKNVFVSENLMLTAALAASKSVIDSAYEIDKIIKNLDFINIMTYDYHGAWESVTGLNAPFYSRPEETGEMKFFNVNFTINYYIQKGAPRDKINIGLATYGRSFKLVNSNENQIGSPSNGPGSAGEFTREAGFLASYEICKKLIVGWTQRWSQVQKAPYAFSNDQWVGFDNEQSYDIKINFMKNLNLGGAMIWAIDMDDFNGEFCRMGNYPVINFIKEKIFGENLTTTTKTTSTSSTTKPNNKCPNGTGTYADKDSNCRKFYVCSLDSQGNYRIEIFDCPADLLFDDKIKICNYPNQVICLK</sequence>
<dbReference type="SUPFAM" id="SSF51445">
    <property type="entry name" value="(Trans)glycosidases"/>
    <property type="match status" value="1"/>
</dbReference>
<dbReference type="SMART" id="SM00494">
    <property type="entry name" value="ChtBD2"/>
    <property type="match status" value="1"/>
</dbReference>
<dbReference type="InterPro" id="IPR017853">
    <property type="entry name" value="GH"/>
</dbReference>
<evidence type="ECO:0000313" key="11">
    <source>
        <dbReference type="EMBL" id="CAF0850254.1"/>
    </source>
</evidence>
<keyword evidence="6 7" id="KW-0326">Glycosidase</keyword>
<dbReference type="InterPro" id="IPR001223">
    <property type="entry name" value="Glyco_hydro18_cat"/>
</dbReference>
<feature type="signal peptide" evidence="8">
    <location>
        <begin position="1"/>
        <end position="19"/>
    </location>
</feature>
<proteinExistence type="inferred from homology"/>
<protein>
    <recommendedName>
        <fullName evidence="13">Chitinase</fullName>
    </recommendedName>
</protein>
<accession>A0A813W5R2</accession>
<dbReference type="PROSITE" id="PS01095">
    <property type="entry name" value="GH18_1"/>
    <property type="match status" value="1"/>
</dbReference>
<dbReference type="InterPro" id="IPR011583">
    <property type="entry name" value="Chitinase_II/V-like_cat"/>
</dbReference>
<dbReference type="PROSITE" id="PS51910">
    <property type="entry name" value="GH18_2"/>
    <property type="match status" value="1"/>
</dbReference>
<evidence type="ECO:0000256" key="5">
    <source>
        <dbReference type="ARBA" id="ARBA00023157"/>
    </source>
</evidence>
<feature type="domain" description="GH18" evidence="10">
    <location>
        <begin position="20"/>
        <end position="388"/>
    </location>
</feature>
<dbReference type="PANTHER" id="PTHR11177:SF317">
    <property type="entry name" value="CHITINASE 12-RELATED"/>
    <property type="match status" value="1"/>
</dbReference>
<dbReference type="PROSITE" id="PS50940">
    <property type="entry name" value="CHIT_BIND_II"/>
    <property type="match status" value="1"/>
</dbReference>
<feature type="domain" description="Chitin-binding type-2" evidence="9">
    <location>
        <begin position="406"/>
        <end position="467"/>
    </location>
</feature>
<dbReference type="AlphaFoldDB" id="A0A813W5R2"/>
<evidence type="ECO:0000256" key="1">
    <source>
        <dbReference type="ARBA" id="ARBA00009121"/>
    </source>
</evidence>
<dbReference type="FunFam" id="3.10.50.10:FF:000001">
    <property type="entry name" value="Chitinase 3-like 1"/>
    <property type="match status" value="1"/>
</dbReference>